<dbReference type="InterPro" id="IPR003594">
    <property type="entry name" value="HATPase_dom"/>
</dbReference>
<dbReference type="Gene3D" id="3.30.565.10">
    <property type="entry name" value="Histidine kinase-like ATPase, C-terminal domain"/>
    <property type="match status" value="1"/>
</dbReference>
<dbReference type="PANTHER" id="PTHR43065:SF42">
    <property type="entry name" value="TWO-COMPONENT SENSOR PPRA"/>
    <property type="match status" value="1"/>
</dbReference>
<dbReference type="RefSeq" id="WP_345972979.1">
    <property type="nucleotide sequence ID" value="NZ_CP147920.1"/>
</dbReference>
<dbReference type="SMART" id="SM00387">
    <property type="entry name" value="HATPase_c"/>
    <property type="match status" value="1"/>
</dbReference>
<keyword evidence="4" id="KW-1133">Transmembrane helix</keyword>
<keyword evidence="4" id="KW-0472">Membrane</keyword>
<sequence>MNLFARLLDRISRYRPKTIIIWATLVSTAVSFVVAGGTFYLFMGQLPPIVVFLSIAMPLLLTPTILSAVLNLMLRMKRYKTALEEAIEKNHEKDLLLFEQERFVLMGEMLSNISHQWRQPLNAVNLTLLSLKLAQATGKLDDETLDQAFETIEQNTLYLSDTIEDFRSFFQNRAPTKILPLKQIVSEMEGIVAPLLKSARITLRIEGTDAQEAYHLEIATAISQVLLNLISNAKDALEGYDIEPKQITLLFNKNGEGMTITVSDNGPGIAPEIKPKIFDPYFTTKKQMKGSGIGLHMSRQIIEKIFAGAIAVDTSKTGTTFSIFIPYSEHCRLAAEVPTPEGEA</sequence>
<dbReference type="GO" id="GO:0016301">
    <property type="term" value="F:kinase activity"/>
    <property type="evidence" value="ECO:0007669"/>
    <property type="project" value="UniProtKB-KW"/>
</dbReference>
<keyword evidence="6" id="KW-0808">Transferase</keyword>
<dbReference type="InterPro" id="IPR036890">
    <property type="entry name" value="HATPase_C_sf"/>
</dbReference>
<dbReference type="SUPFAM" id="SSF55874">
    <property type="entry name" value="ATPase domain of HSP90 chaperone/DNA topoisomerase II/histidine kinase"/>
    <property type="match status" value="1"/>
</dbReference>
<dbReference type="SMART" id="SM00388">
    <property type="entry name" value="HisKA"/>
    <property type="match status" value="1"/>
</dbReference>
<keyword evidence="7" id="KW-1185">Reference proteome</keyword>
<organism evidence="6 7">
    <name type="scientific">Sulfurimonas diazotrophicus</name>
    <dbReference type="NCBI Taxonomy" id="3131939"/>
    <lineage>
        <taxon>Bacteria</taxon>
        <taxon>Pseudomonadati</taxon>
        <taxon>Campylobacterota</taxon>
        <taxon>Epsilonproteobacteria</taxon>
        <taxon>Campylobacterales</taxon>
        <taxon>Sulfurimonadaceae</taxon>
        <taxon>Sulfurimonas</taxon>
    </lineage>
</organism>
<dbReference type="SUPFAM" id="SSF47384">
    <property type="entry name" value="Homodimeric domain of signal transducing histidine kinase"/>
    <property type="match status" value="1"/>
</dbReference>
<dbReference type="Pfam" id="PF00512">
    <property type="entry name" value="HisKA"/>
    <property type="match status" value="1"/>
</dbReference>
<comment type="catalytic activity">
    <reaction evidence="1">
        <text>ATP + protein L-histidine = ADP + protein N-phospho-L-histidine.</text>
        <dbReference type="EC" id="2.7.13.3"/>
    </reaction>
</comment>
<dbReference type="CDD" id="cd00082">
    <property type="entry name" value="HisKA"/>
    <property type="match status" value="1"/>
</dbReference>
<dbReference type="Proteomes" id="UP001447842">
    <property type="component" value="Chromosome"/>
</dbReference>
<dbReference type="InterPro" id="IPR003661">
    <property type="entry name" value="HisK_dim/P_dom"/>
</dbReference>
<evidence type="ECO:0000313" key="6">
    <source>
        <dbReference type="EMBL" id="XAU15554.1"/>
    </source>
</evidence>
<keyword evidence="3" id="KW-0597">Phosphoprotein</keyword>
<name>A0ABZ3HD38_9BACT</name>
<evidence type="ECO:0000256" key="3">
    <source>
        <dbReference type="ARBA" id="ARBA00022553"/>
    </source>
</evidence>
<dbReference type="InterPro" id="IPR004358">
    <property type="entry name" value="Sig_transdc_His_kin-like_C"/>
</dbReference>
<dbReference type="Gene3D" id="1.10.287.130">
    <property type="match status" value="1"/>
</dbReference>
<keyword evidence="6" id="KW-0418">Kinase</keyword>
<reference evidence="6 7" key="1">
    <citation type="submission" date="2024-03" db="EMBL/GenBank/DDBJ databases">
        <title>Sulfurimonas sp. HSL3-1.</title>
        <authorList>
            <person name="Wang S."/>
        </authorList>
    </citation>
    <scope>NUCLEOTIDE SEQUENCE [LARGE SCALE GENOMIC DNA]</scope>
    <source>
        <strain evidence="6 7">HSL3-1</strain>
    </source>
</reference>
<dbReference type="PANTHER" id="PTHR43065">
    <property type="entry name" value="SENSOR HISTIDINE KINASE"/>
    <property type="match status" value="1"/>
</dbReference>
<feature type="domain" description="Histidine kinase" evidence="5">
    <location>
        <begin position="112"/>
        <end position="329"/>
    </location>
</feature>
<dbReference type="EC" id="2.7.13.3" evidence="2"/>
<gene>
    <name evidence="6" type="ORF">WCY31_02380</name>
</gene>
<feature type="transmembrane region" description="Helical" evidence="4">
    <location>
        <begin position="49"/>
        <end position="74"/>
    </location>
</feature>
<evidence type="ECO:0000256" key="2">
    <source>
        <dbReference type="ARBA" id="ARBA00012438"/>
    </source>
</evidence>
<proteinExistence type="predicted"/>
<dbReference type="PRINTS" id="PR00344">
    <property type="entry name" value="BCTRLSENSOR"/>
</dbReference>
<dbReference type="InterPro" id="IPR036097">
    <property type="entry name" value="HisK_dim/P_sf"/>
</dbReference>
<dbReference type="EMBL" id="CP147920">
    <property type="protein sequence ID" value="XAU15554.1"/>
    <property type="molecule type" value="Genomic_DNA"/>
</dbReference>
<protein>
    <recommendedName>
        <fullName evidence="2">histidine kinase</fullName>
        <ecNumber evidence="2">2.7.13.3</ecNumber>
    </recommendedName>
</protein>
<dbReference type="Pfam" id="PF02518">
    <property type="entry name" value="HATPase_c"/>
    <property type="match status" value="1"/>
</dbReference>
<dbReference type="InterPro" id="IPR005467">
    <property type="entry name" value="His_kinase_dom"/>
</dbReference>
<evidence type="ECO:0000256" key="1">
    <source>
        <dbReference type="ARBA" id="ARBA00000085"/>
    </source>
</evidence>
<feature type="transmembrane region" description="Helical" evidence="4">
    <location>
        <begin position="20"/>
        <end position="43"/>
    </location>
</feature>
<accession>A0ABZ3HD38</accession>
<evidence type="ECO:0000256" key="4">
    <source>
        <dbReference type="SAM" id="Phobius"/>
    </source>
</evidence>
<evidence type="ECO:0000259" key="5">
    <source>
        <dbReference type="PROSITE" id="PS50109"/>
    </source>
</evidence>
<evidence type="ECO:0000313" key="7">
    <source>
        <dbReference type="Proteomes" id="UP001447842"/>
    </source>
</evidence>
<keyword evidence="4" id="KW-0812">Transmembrane</keyword>
<dbReference type="PROSITE" id="PS50109">
    <property type="entry name" value="HIS_KIN"/>
    <property type="match status" value="1"/>
</dbReference>